<evidence type="ECO:0000259" key="7">
    <source>
        <dbReference type="PROSITE" id="PS50011"/>
    </source>
</evidence>
<evidence type="ECO:0000256" key="3">
    <source>
        <dbReference type="ARBA" id="ARBA00022777"/>
    </source>
</evidence>
<proteinExistence type="predicted"/>
<dbReference type="InterPro" id="IPR017441">
    <property type="entry name" value="Protein_kinase_ATP_BS"/>
</dbReference>
<evidence type="ECO:0000256" key="2">
    <source>
        <dbReference type="ARBA" id="ARBA00022741"/>
    </source>
</evidence>
<dbReference type="PROSITE" id="PS00107">
    <property type="entry name" value="PROTEIN_KINASE_ATP"/>
    <property type="match status" value="1"/>
</dbReference>
<dbReference type="Gene3D" id="3.30.200.20">
    <property type="entry name" value="Phosphorylase Kinase, domain 1"/>
    <property type="match status" value="1"/>
</dbReference>
<protein>
    <recommendedName>
        <fullName evidence="7">Protein kinase domain-containing protein</fullName>
    </recommendedName>
</protein>
<feature type="compositionally biased region" description="Low complexity" evidence="6">
    <location>
        <begin position="404"/>
        <end position="418"/>
    </location>
</feature>
<accession>A0ABP0WV33</accession>
<dbReference type="InterPro" id="IPR052751">
    <property type="entry name" value="Plant_MAPKKK"/>
</dbReference>
<dbReference type="PANTHER" id="PTHR48011:SF5">
    <property type="entry name" value="PROTEIN KINASE DOMAIN-CONTAINING PROTEIN"/>
    <property type="match status" value="1"/>
</dbReference>
<evidence type="ECO:0000256" key="1">
    <source>
        <dbReference type="ARBA" id="ARBA00022679"/>
    </source>
</evidence>
<feature type="region of interest" description="Disordered" evidence="6">
    <location>
        <begin position="447"/>
        <end position="468"/>
    </location>
</feature>
<reference evidence="8" key="1">
    <citation type="submission" date="2024-02" db="EMBL/GenBank/DDBJ databases">
        <authorList>
            <consortium name="ELIXIR-Norway"/>
            <consortium name="Elixir Norway"/>
        </authorList>
    </citation>
    <scope>NUCLEOTIDE SEQUENCE</scope>
</reference>
<dbReference type="Proteomes" id="UP001497444">
    <property type="component" value="Chromosome 3"/>
</dbReference>
<evidence type="ECO:0000313" key="8">
    <source>
        <dbReference type="EMBL" id="CAK9270711.1"/>
    </source>
</evidence>
<dbReference type="InterPro" id="IPR011009">
    <property type="entry name" value="Kinase-like_dom_sf"/>
</dbReference>
<dbReference type="CDD" id="cd06606">
    <property type="entry name" value="STKc_MAPKKK"/>
    <property type="match status" value="1"/>
</dbReference>
<feature type="compositionally biased region" description="Basic residues" evidence="6">
    <location>
        <begin position="42"/>
        <end position="60"/>
    </location>
</feature>
<dbReference type="PROSITE" id="PS00108">
    <property type="entry name" value="PROTEIN_KINASE_ST"/>
    <property type="match status" value="1"/>
</dbReference>
<evidence type="ECO:0000256" key="5">
    <source>
        <dbReference type="PROSITE-ProRule" id="PRU10141"/>
    </source>
</evidence>
<keyword evidence="2 5" id="KW-0547">Nucleotide-binding</keyword>
<keyword evidence="9" id="KW-1185">Reference proteome</keyword>
<feature type="region of interest" description="Disordered" evidence="6">
    <location>
        <begin position="41"/>
        <end position="65"/>
    </location>
</feature>
<dbReference type="EMBL" id="OZ020098">
    <property type="protein sequence ID" value="CAK9270711.1"/>
    <property type="molecule type" value="Genomic_DNA"/>
</dbReference>
<feature type="region of interest" description="Disordered" evidence="6">
    <location>
        <begin position="396"/>
        <end position="419"/>
    </location>
</feature>
<organism evidence="8 9">
    <name type="scientific">Sphagnum jensenii</name>
    <dbReference type="NCBI Taxonomy" id="128206"/>
    <lineage>
        <taxon>Eukaryota</taxon>
        <taxon>Viridiplantae</taxon>
        <taxon>Streptophyta</taxon>
        <taxon>Embryophyta</taxon>
        <taxon>Bryophyta</taxon>
        <taxon>Sphagnophytina</taxon>
        <taxon>Sphagnopsida</taxon>
        <taxon>Sphagnales</taxon>
        <taxon>Sphagnaceae</taxon>
        <taxon>Sphagnum</taxon>
    </lineage>
</organism>
<dbReference type="SMART" id="SM00220">
    <property type="entry name" value="S_TKc"/>
    <property type="match status" value="1"/>
</dbReference>
<evidence type="ECO:0000256" key="4">
    <source>
        <dbReference type="ARBA" id="ARBA00022840"/>
    </source>
</evidence>
<keyword evidence="1" id="KW-0808">Transferase</keyword>
<dbReference type="SUPFAM" id="SSF56112">
    <property type="entry name" value="Protein kinase-like (PK-like)"/>
    <property type="match status" value="1"/>
</dbReference>
<keyword evidence="4 5" id="KW-0067">ATP-binding</keyword>
<keyword evidence="3" id="KW-0418">Kinase</keyword>
<evidence type="ECO:0000313" key="9">
    <source>
        <dbReference type="Proteomes" id="UP001497444"/>
    </source>
</evidence>
<dbReference type="PROSITE" id="PS50011">
    <property type="entry name" value="PROTEIN_KINASE_DOM"/>
    <property type="match status" value="1"/>
</dbReference>
<feature type="binding site" evidence="5">
    <location>
        <position position="34"/>
    </location>
    <ligand>
        <name>ATP</name>
        <dbReference type="ChEBI" id="CHEBI:30616"/>
    </ligand>
</feature>
<name>A0ABP0WV33_9BRYO</name>
<feature type="domain" description="Protein kinase" evidence="7">
    <location>
        <begin position="5"/>
        <end position="328"/>
    </location>
</feature>
<evidence type="ECO:0000256" key="6">
    <source>
        <dbReference type="SAM" id="MobiDB-lite"/>
    </source>
</evidence>
<dbReference type="InterPro" id="IPR000719">
    <property type="entry name" value="Prot_kinase_dom"/>
</dbReference>
<gene>
    <name evidence="8" type="ORF">CSSPJE1EN1_LOCUS16189</name>
</gene>
<dbReference type="Gene3D" id="1.10.510.10">
    <property type="entry name" value="Transferase(Phosphotransferase) domain 1"/>
    <property type="match status" value="1"/>
</dbReference>
<dbReference type="PANTHER" id="PTHR48011">
    <property type="entry name" value="CCR4-NOT TRANSCRIPTIONAL COMPLEX SUBUNIT CAF120-RELATED"/>
    <property type="match status" value="1"/>
</dbReference>
<dbReference type="InterPro" id="IPR008271">
    <property type="entry name" value="Ser/Thr_kinase_AS"/>
</dbReference>
<dbReference type="Pfam" id="PF00069">
    <property type="entry name" value="Pkinase"/>
    <property type="match status" value="1"/>
</dbReference>
<sequence>MGRSWIRGRLLGAGAFGQVNLAMDRETGGFFAVKSTLCSSSKHQHQHHHHHQQQHEHHHGAAAAAAAAGDLQDVGAAEQSSLAAMENEIHILQSLPESEFVVRCLGSDWSEEGGGQRMRNVFLEYMPGGSLSDVLKQFAGAQPLSEALIRSYTRSILQGVDYLHRHGIVHCDIKGKNVLVGNAGKVKLADFGSAKYVNGEKTATTSAAASAAPEDGLRKLLEFEDCGMRKVNGTPLWMAPEVVLQKEQGLPSDIWSLGCTVVEMATGQAPWAQIANPFVALYHIGCTDEVPAVPASLSPAAQDFLSRCFQRDPRTRWTSSQLLDHPFLTQGPELCSDVASAAPTSPTSVLELEDHHGSSSSCSSSSAVFSTLGSSVPRLASPRFWKLAAFQSPRGKKKQDVVVEQKQQQGGETSSSDCTSCCSNDWWGTSPLSPCTEGGEQHWIVVRSPKGNNSIPHKKFEEEEEEEEEASTAVAVAAPAITSAETIITSSAHNFLGSKASLQGLTLYPTQEEEELHRALVAAAVAALLTGAHCTSLSTQASSSPPPLPPSMARALHSTEGNELALQTCPSSGCSGFSLKKAHQNLLQNRHLDSASISARLDMVPQVISFRQNHILRCLVAGIVPVGGTTEEKFLAHTRRRRRRRRRKRSRIQLQNKVSSPWFSQCNYKHLTSFRLSQDLLGLGCNQLIHFMKIANSINFLTLVLFCFCLCAHVCSQIFTQFLCCFSTPAFQNTHEIFCVLVFWVCVQVLDTAFDCFSNSTKIFILCV</sequence>